<evidence type="ECO:0000313" key="13">
    <source>
        <dbReference type="EMBL" id="MDT0351809.1"/>
    </source>
</evidence>
<evidence type="ECO:0000256" key="1">
    <source>
        <dbReference type="ARBA" id="ARBA00001946"/>
    </source>
</evidence>
<dbReference type="EC" id="3.6.1.55" evidence="11"/>
<evidence type="ECO:0000256" key="5">
    <source>
        <dbReference type="ARBA" id="ARBA00022723"/>
    </source>
</evidence>
<comment type="catalytic activity">
    <reaction evidence="10">
        <text>8-oxo-dGTP + H2O = 8-oxo-dGMP + diphosphate + H(+)</text>
        <dbReference type="Rhea" id="RHEA:31575"/>
        <dbReference type="ChEBI" id="CHEBI:15377"/>
        <dbReference type="ChEBI" id="CHEBI:15378"/>
        <dbReference type="ChEBI" id="CHEBI:33019"/>
        <dbReference type="ChEBI" id="CHEBI:63224"/>
        <dbReference type="ChEBI" id="CHEBI:77896"/>
        <dbReference type="EC" id="3.6.1.55"/>
    </reaction>
</comment>
<dbReference type="SUPFAM" id="SSF55961">
    <property type="entry name" value="Bet v1-like"/>
    <property type="match status" value="1"/>
</dbReference>
<dbReference type="PROSITE" id="PS51462">
    <property type="entry name" value="NUDIX"/>
    <property type="match status" value="1"/>
</dbReference>
<keyword evidence="7" id="KW-0378">Hydrolase</keyword>
<dbReference type="InterPro" id="IPR000086">
    <property type="entry name" value="NUDIX_hydrolase_dom"/>
</dbReference>
<keyword evidence="4" id="KW-0235">DNA replication</keyword>
<dbReference type="PANTHER" id="PTHR47707">
    <property type="entry name" value="8-OXO-DGTP DIPHOSPHATASE"/>
    <property type="match status" value="1"/>
</dbReference>
<gene>
    <name evidence="13" type="ORF">RM445_19985</name>
</gene>
<keyword evidence="3" id="KW-0515">Mutator protein</keyword>
<sequence>MSDASGGLPGEPSAEDRFGSVLRLDVLIDAPPRTVAGVLRDATAAAEALSRAGHRLTSPVRLLAPDDEVRVAVRAVPGLRIPLRTRITGIDANGMTSVLAGGPMRAVEHVTTLTPSPVGTWLRDELRWTAPLGRVGMLADRVVVRRMMRRVLAARAEVITTRSEALAAAPAVVATALVRDGRLLIAQRTRPPALAGRWELPGGRVERGEDESAAVVRECREELGTEVVPDGRVGTDLRIDVGVLRVHRARPATAAPEPRALEHAALRWVGAAEVPEVNWVDADRAVVTDLVRLLTDEG</sequence>
<dbReference type="InterPro" id="IPR015797">
    <property type="entry name" value="NUDIX_hydrolase-like_dom_sf"/>
</dbReference>
<evidence type="ECO:0000256" key="2">
    <source>
        <dbReference type="ARBA" id="ARBA00005582"/>
    </source>
</evidence>
<reference evidence="14" key="1">
    <citation type="submission" date="2023-07" db="EMBL/GenBank/DDBJ databases">
        <title>30 novel species of actinomycetes from the DSMZ collection.</title>
        <authorList>
            <person name="Nouioui I."/>
        </authorList>
    </citation>
    <scope>NUCLEOTIDE SEQUENCE [LARGE SCALE GENOMIC DNA]</scope>
    <source>
        <strain evidence="14">DSM 45834</strain>
    </source>
</reference>
<name>A0ABU2NF03_9PSEU</name>
<evidence type="ECO:0000256" key="3">
    <source>
        <dbReference type="ARBA" id="ARBA00022457"/>
    </source>
</evidence>
<dbReference type="Pfam" id="PF00293">
    <property type="entry name" value="NUDIX"/>
    <property type="match status" value="1"/>
</dbReference>
<keyword evidence="6" id="KW-0227">DNA damage</keyword>
<evidence type="ECO:0000259" key="12">
    <source>
        <dbReference type="PROSITE" id="PS51462"/>
    </source>
</evidence>
<evidence type="ECO:0000313" key="14">
    <source>
        <dbReference type="Proteomes" id="UP001183202"/>
    </source>
</evidence>
<protein>
    <recommendedName>
        <fullName evidence="11">8-oxo-dGTP diphosphatase</fullName>
        <ecNumber evidence="11">3.6.1.55</ecNumber>
    </recommendedName>
</protein>
<dbReference type="RefSeq" id="WP_311558258.1">
    <property type="nucleotide sequence ID" value="NZ_JAVREJ010000014.1"/>
</dbReference>
<evidence type="ECO:0000256" key="11">
    <source>
        <dbReference type="ARBA" id="ARBA00038905"/>
    </source>
</evidence>
<evidence type="ECO:0000256" key="6">
    <source>
        <dbReference type="ARBA" id="ARBA00022763"/>
    </source>
</evidence>
<dbReference type="PANTHER" id="PTHR47707:SF1">
    <property type="entry name" value="NUDIX HYDROLASE FAMILY PROTEIN"/>
    <property type="match status" value="1"/>
</dbReference>
<dbReference type="InterPro" id="IPR047127">
    <property type="entry name" value="MutT-like"/>
</dbReference>
<dbReference type="PRINTS" id="PR00502">
    <property type="entry name" value="NUDIXFAMILY"/>
</dbReference>
<evidence type="ECO:0000256" key="8">
    <source>
        <dbReference type="ARBA" id="ARBA00022842"/>
    </source>
</evidence>
<keyword evidence="8" id="KW-0460">Magnesium</keyword>
<evidence type="ECO:0000256" key="10">
    <source>
        <dbReference type="ARBA" id="ARBA00035861"/>
    </source>
</evidence>
<dbReference type="Gene3D" id="3.90.79.10">
    <property type="entry name" value="Nucleoside Triphosphate Pyrophosphohydrolase"/>
    <property type="match status" value="1"/>
</dbReference>
<dbReference type="InterPro" id="IPR023393">
    <property type="entry name" value="START-like_dom_sf"/>
</dbReference>
<dbReference type="EMBL" id="JAVREJ010000014">
    <property type="protein sequence ID" value="MDT0351809.1"/>
    <property type="molecule type" value="Genomic_DNA"/>
</dbReference>
<dbReference type="CDD" id="cd03425">
    <property type="entry name" value="NUDIX_MutT_NudA_like"/>
    <property type="match status" value="1"/>
</dbReference>
<evidence type="ECO:0000256" key="4">
    <source>
        <dbReference type="ARBA" id="ARBA00022705"/>
    </source>
</evidence>
<proteinExistence type="inferred from homology"/>
<dbReference type="SUPFAM" id="SSF55811">
    <property type="entry name" value="Nudix"/>
    <property type="match status" value="1"/>
</dbReference>
<evidence type="ECO:0000256" key="9">
    <source>
        <dbReference type="ARBA" id="ARBA00023204"/>
    </source>
</evidence>
<comment type="caution">
    <text evidence="13">The sequence shown here is derived from an EMBL/GenBank/DDBJ whole genome shotgun (WGS) entry which is preliminary data.</text>
</comment>
<dbReference type="Proteomes" id="UP001183202">
    <property type="component" value="Unassembled WGS sequence"/>
</dbReference>
<keyword evidence="14" id="KW-1185">Reference proteome</keyword>
<comment type="cofactor">
    <cofactor evidence="1">
        <name>Mg(2+)</name>
        <dbReference type="ChEBI" id="CHEBI:18420"/>
    </cofactor>
</comment>
<feature type="domain" description="Nudix hydrolase" evidence="12">
    <location>
        <begin position="168"/>
        <end position="293"/>
    </location>
</feature>
<comment type="similarity">
    <text evidence="2">Belongs to the Nudix hydrolase family.</text>
</comment>
<keyword evidence="5" id="KW-0479">Metal-binding</keyword>
<organism evidence="13 14">
    <name type="scientific">Pseudonocardia charpentierae</name>
    <dbReference type="NCBI Taxonomy" id="3075545"/>
    <lineage>
        <taxon>Bacteria</taxon>
        <taxon>Bacillati</taxon>
        <taxon>Actinomycetota</taxon>
        <taxon>Actinomycetes</taxon>
        <taxon>Pseudonocardiales</taxon>
        <taxon>Pseudonocardiaceae</taxon>
        <taxon>Pseudonocardia</taxon>
    </lineage>
</organism>
<dbReference type="InterPro" id="IPR020476">
    <property type="entry name" value="Nudix_hydrolase"/>
</dbReference>
<evidence type="ECO:0000256" key="7">
    <source>
        <dbReference type="ARBA" id="ARBA00022801"/>
    </source>
</evidence>
<keyword evidence="9" id="KW-0234">DNA repair</keyword>
<dbReference type="Gene3D" id="3.30.530.20">
    <property type="match status" value="1"/>
</dbReference>
<accession>A0ABU2NF03</accession>